<evidence type="ECO:0000313" key="2">
    <source>
        <dbReference type="Proteomes" id="UP000460287"/>
    </source>
</evidence>
<dbReference type="AlphaFoldDB" id="A0A7X2MWE6"/>
<name>A0A7X2MWE6_9CLOT</name>
<evidence type="ECO:0000313" key="1">
    <source>
        <dbReference type="EMBL" id="MSR90322.1"/>
    </source>
</evidence>
<dbReference type="EMBL" id="VULX01000002">
    <property type="protein sequence ID" value="MSR90322.1"/>
    <property type="molecule type" value="Genomic_DNA"/>
</dbReference>
<evidence type="ECO:0008006" key="3">
    <source>
        <dbReference type="Google" id="ProtNLM"/>
    </source>
</evidence>
<comment type="caution">
    <text evidence="1">The sequence shown here is derived from an EMBL/GenBank/DDBJ whole genome shotgun (WGS) entry which is preliminary data.</text>
</comment>
<accession>A0A7X2MWE6</accession>
<gene>
    <name evidence="1" type="ORF">FYJ33_02530</name>
</gene>
<organism evidence="1 2">
    <name type="scientific">Inconstantimicrobium porci</name>
    <dbReference type="NCBI Taxonomy" id="2652291"/>
    <lineage>
        <taxon>Bacteria</taxon>
        <taxon>Bacillati</taxon>
        <taxon>Bacillota</taxon>
        <taxon>Clostridia</taxon>
        <taxon>Eubacteriales</taxon>
        <taxon>Clostridiaceae</taxon>
        <taxon>Inconstantimicrobium</taxon>
    </lineage>
</organism>
<protein>
    <recommendedName>
        <fullName evidence="3">Peptidase C39-like domain-containing protein</fullName>
    </recommendedName>
</protein>
<sequence length="132" mass="15519">MEIMRYLANWLNGYASSTNYPINAQCIYGKKISPTPNSLLYKWINDGGVAVARMHFGSYGHYVTITKIDNEYVYLFDPYAQEEKEDWEDGISVIKDRPYQFNRKVKIENQDQRDYYSFGDADFCNIILLKKL</sequence>
<reference evidence="1 2" key="1">
    <citation type="submission" date="2019-08" db="EMBL/GenBank/DDBJ databases">
        <title>In-depth cultivation of the pig gut microbiome towards novel bacterial diversity and tailored functional studies.</title>
        <authorList>
            <person name="Wylensek D."/>
            <person name="Hitch T.C.A."/>
            <person name="Clavel T."/>
        </authorList>
    </citation>
    <scope>NUCLEOTIDE SEQUENCE [LARGE SCALE GENOMIC DNA]</scope>
    <source>
        <strain evidence="1 2">WCA-383-APC-5B</strain>
    </source>
</reference>
<keyword evidence="2" id="KW-1185">Reference proteome</keyword>
<dbReference type="RefSeq" id="WP_154530209.1">
    <property type="nucleotide sequence ID" value="NZ_VULX01000002.1"/>
</dbReference>
<proteinExistence type="predicted"/>
<dbReference type="Proteomes" id="UP000460287">
    <property type="component" value="Unassembled WGS sequence"/>
</dbReference>